<dbReference type="InterPro" id="IPR003439">
    <property type="entry name" value="ABC_transporter-like_ATP-bd"/>
</dbReference>
<evidence type="ECO:0000313" key="10">
    <source>
        <dbReference type="EMBL" id="EHL09311.1"/>
    </source>
</evidence>
<dbReference type="GO" id="GO:0016887">
    <property type="term" value="F:ATP hydrolysis activity"/>
    <property type="evidence" value="ECO:0007669"/>
    <property type="project" value="InterPro"/>
</dbReference>
<protein>
    <recommendedName>
        <fullName evidence="9">ABC transporter domain-containing protein</fullName>
    </recommendedName>
</protein>
<keyword evidence="6" id="KW-0067">ATP-binding</keyword>
<accession>G9WWX8</accession>
<proteinExistence type="predicted"/>
<comment type="caution">
    <text evidence="10">The sequence shown here is derived from an EMBL/GenBank/DDBJ whole genome shotgun (WGS) entry which is preliminary data.</text>
</comment>
<keyword evidence="4" id="KW-0677">Repeat</keyword>
<dbReference type="InterPro" id="IPR027417">
    <property type="entry name" value="P-loop_NTPase"/>
</dbReference>
<keyword evidence="7" id="KW-1278">Translocase</keyword>
<dbReference type="EMBL" id="AFZD01000021">
    <property type="protein sequence ID" value="EHL09311.1"/>
    <property type="molecule type" value="Genomic_DNA"/>
</dbReference>
<keyword evidence="5" id="KW-0547">Nucleotide-binding</keyword>
<gene>
    <name evidence="10" type="ORF">HMPREF9624_01352</name>
</gene>
<keyword evidence="11" id="KW-1185">Reference proteome</keyword>
<dbReference type="PANTHER" id="PTHR43790:SF3">
    <property type="entry name" value="D-ALLOSE IMPORT ATP-BINDING PROTEIN ALSA-RELATED"/>
    <property type="match status" value="1"/>
</dbReference>
<organism evidence="10 11">
    <name type="scientific">Oribacterium asaccharolyticum ACB7</name>
    <dbReference type="NCBI Taxonomy" id="796944"/>
    <lineage>
        <taxon>Bacteria</taxon>
        <taxon>Bacillati</taxon>
        <taxon>Bacillota</taxon>
        <taxon>Clostridia</taxon>
        <taxon>Lachnospirales</taxon>
        <taxon>Lachnospiraceae</taxon>
        <taxon>Oribacterium</taxon>
    </lineage>
</organism>
<dbReference type="InterPro" id="IPR050107">
    <property type="entry name" value="ABC_carbohydrate_import_ATPase"/>
</dbReference>
<keyword evidence="2" id="KW-1003">Cell membrane</keyword>
<dbReference type="PROSITE" id="PS50893">
    <property type="entry name" value="ABC_TRANSPORTER_2"/>
    <property type="match status" value="1"/>
</dbReference>
<dbReference type="RefSeq" id="WP_009537133.1">
    <property type="nucleotide sequence ID" value="NZ_JH414505.1"/>
</dbReference>
<evidence type="ECO:0000256" key="6">
    <source>
        <dbReference type="ARBA" id="ARBA00022840"/>
    </source>
</evidence>
<evidence type="ECO:0000256" key="8">
    <source>
        <dbReference type="ARBA" id="ARBA00023136"/>
    </source>
</evidence>
<reference evidence="10 11" key="1">
    <citation type="submission" date="2011-08" db="EMBL/GenBank/DDBJ databases">
        <title>The Genome Sequence of Oribacterium sp. ACB7.</title>
        <authorList>
            <consortium name="The Broad Institute Genome Sequencing Platform"/>
            <person name="Earl A."/>
            <person name="Ward D."/>
            <person name="Feldgarden M."/>
            <person name="Gevers D."/>
            <person name="Sizova M."/>
            <person name="Hazen A."/>
            <person name="Epstein S."/>
            <person name="Young S.K."/>
            <person name="Zeng Q."/>
            <person name="Gargeya S."/>
            <person name="Fitzgerald M."/>
            <person name="Haas B."/>
            <person name="Abouelleil A."/>
            <person name="Alvarado L."/>
            <person name="Arachchi H.M."/>
            <person name="Berlin A."/>
            <person name="Brown A."/>
            <person name="Chapman S.B."/>
            <person name="Chen Z."/>
            <person name="Dunbar C."/>
            <person name="Freedman E."/>
            <person name="Gearin G."/>
            <person name="Gellesch M."/>
            <person name="Goldberg J."/>
            <person name="Griggs A."/>
            <person name="Gujja S."/>
            <person name="Heiman D."/>
            <person name="Howarth C."/>
            <person name="Larson L."/>
            <person name="Lui A."/>
            <person name="MacDonald P.J.P."/>
            <person name="Montmayeur A."/>
            <person name="Murphy C."/>
            <person name="Neiman D."/>
            <person name="Pearson M."/>
            <person name="Priest M."/>
            <person name="Roberts A."/>
            <person name="Saif S."/>
            <person name="Shea T."/>
            <person name="Shenoy N."/>
            <person name="Sisk P."/>
            <person name="Stolte C."/>
            <person name="Sykes S."/>
            <person name="Wortman J."/>
            <person name="Nusbaum C."/>
            <person name="Birren B."/>
        </authorList>
    </citation>
    <scope>NUCLEOTIDE SEQUENCE [LARGE SCALE GENOMIC DNA]</scope>
    <source>
        <strain evidence="10 11">ACB7</strain>
    </source>
</reference>
<evidence type="ECO:0000256" key="5">
    <source>
        <dbReference type="ARBA" id="ARBA00022741"/>
    </source>
</evidence>
<dbReference type="SMART" id="SM00382">
    <property type="entry name" value="AAA"/>
    <property type="match status" value="2"/>
</dbReference>
<dbReference type="Pfam" id="PF00005">
    <property type="entry name" value="ABC_tran"/>
    <property type="match status" value="2"/>
</dbReference>
<evidence type="ECO:0000256" key="7">
    <source>
        <dbReference type="ARBA" id="ARBA00022967"/>
    </source>
</evidence>
<dbReference type="PANTHER" id="PTHR43790">
    <property type="entry name" value="CARBOHYDRATE TRANSPORT ATP-BINDING PROTEIN MG119-RELATED"/>
    <property type="match status" value="1"/>
</dbReference>
<evidence type="ECO:0000313" key="11">
    <source>
        <dbReference type="Proteomes" id="UP000003527"/>
    </source>
</evidence>
<dbReference type="GO" id="GO:0005524">
    <property type="term" value="F:ATP binding"/>
    <property type="evidence" value="ECO:0007669"/>
    <property type="project" value="UniProtKB-KW"/>
</dbReference>
<dbReference type="SUPFAM" id="SSF52540">
    <property type="entry name" value="P-loop containing nucleoside triphosphate hydrolases"/>
    <property type="match status" value="2"/>
</dbReference>
<evidence type="ECO:0000256" key="2">
    <source>
        <dbReference type="ARBA" id="ARBA00022475"/>
    </source>
</evidence>
<dbReference type="PROSITE" id="PS00211">
    <property type="entry name" value="ABC_TRANSPORTER_1"/>
    <property type="match status" value="1"/>
</dbReference>
<evidence type="ECO:0000256" key="1">
    <source>
        <dbReference type="ARBA" id="ARBA00022448"/>
    </source>
</evidence>
<dbReference type="InterPro" id="IPR003593">
    <property type="entry name" value="AAA+_ATPase"/>
</dbReference>
<dbReference type="Proteomes" id="UP000003527">
    <property type="component" value="Unassembled WGS sequence"/>
</dbReference>
<dbReference type="AlphaFoldDB" id="G9WWX8"/>
<dbReference type="CDD" id="cd03215">
    <property type="entry name" value="ABC_Carb_Monos_II"/>
    <property type="match status" value="1"/>
</dbReference>
<dbReference type="Gene3D" id="3.40.50.300">
    <property type="entry name" value="P-loop containing nucleotide triphosphate hydrolases"/>
    <property type="match status" value="2"/>
</dbReference>
<sequence length="508" mass="56682">MEDSIILKIDNIVKTYPGVRALKGISTTIKKGEVRALVGENGAGKSTLIKCIMGVEEPTEGSVQINVNGEFCSAKSVLDAAKLGMYANYQHVNIAKDLTVAENYYLGHLPKNNLGIVDWKKLNAESQKIIDKFNLAINPQDVISQLPVAMQAMITISKISVNQNIRLVIFDEPTALLENDKVQTLFHYIKELKEQGVSIIYISHRLEEVIEICDTVTIMKDGEHVETKNVSEVNKDYLIAKMVGRKMVDIYNIQHQKPGDEILKVCNLFGEKFKDVSFSLHKGEILGFFGLVGAGRSEVMRAIFGAEKIYSGDIFISGKKIKINSVRDAMMHKIGFLTEDRRSDGLALSQSVELNINMYSYDLISFLGIVDLKKERKRAIEYQEKMRIKTPNVKQIVNYLSGGNQQKVVISKLLCRDPDILIFDEPTVGIDVGAKEEIFKLIESLAAQGKGIIIISSYLPEAMGLSDRMVIMAEGHIAGSVEADELKQMREEDILRVASTIYDEEVAQ</sequence>
<keyword evidence="3" id="KW-0762">Sugar transport</keyword>
<evidence type="ECO:0000259" key="9">
    <source>
        <dbReference type="PROSITE" id="PS50893"/>
    </source>
</evidence>
<dbReference type="InterPro" id="IPR017871">
    <property type="entry name" value="ABC_transporter-like_CS"/>
</dbReference>
<dbReference type="PATRIC" id="fig|796944.3.peg.2098"/>
<dbReference type="CDD" id="cd03216">
    <property type="entry name" value="ABC_Carb_Monos_I"/>
    <property type="match status" value="1"/>
</dbReference>
<evidence type="ECO:0000256" key="3">
    <source>
        <dbReference type="ARBA" id="ARBA00022597"/>
    </source>
</evidence>
<dbReference type="HOGENOM" id="CLU_000604_92_3_9"/>
<evidence type="ECO:0000256" key="4">
    <source>
        <dbReference type="ARBA" id="ARBA00022737"/>
    </source>
</evidence>
<feature type="domain" description="ABC transporter" evidence="9">
    <location>
        <begin position="7"/>
        <end position="499"/>
    </location>
</feature>
<keyword evidence="8" id="KW-0472">Membrane</keyword>
<keyword evidence="1" id="KW-0813">Transport</keyword>
<name>G9WWX8_9FIRM</name>